<keyword evidence="5 9" id="KW-0028">Amino-acid biosynthesis</keyword>
<comment type="similarity">
    <text evidence="9">Belongs to the TrpF family.</text>
</comment>
<dbReference type="InterPro" id="IPR001240">
    <property type="entry name" value="PRAI_dom"/>
</dbReference>
<comment type="caution">
    <text evidence="11">The sequence shown here is derived from an EMBL/GenBank/DDBJ whole genome shotgun (WGS) entry which is preliminary data.</text>
</comment>
<evidence type="ECO:0000256" key="8">
    <source>
        <dbReference type="ARBA" id="ARBA00023235"/>
    </source>
</evidence>
<protein>
    <recommendedName>
        <fullName evidence="4 9">N-(5'-phosphoribosyl)anthranilate isomerase</fullName>
        <shortName evidence="9">PRAI</shortName>
        <ecNumber evidence="3 9">5.3.1.24</ecNumber>
    </recommendedName>
</protein>
<evidence type="ECO:0000256" key="3">
    <source>
        <dbReference type="ARBA" id="ARBA00012572"/>
    </source>
</evidence>
<dbReference type="PANTHER" id="PTHR42894">
    <property type="entry name" value="N-(5'-PHOSPHORIBOSYL)ANTHRANILATE ISOMERASE"/>
    <property type="match status" value="1"/>
</dbReference>
<evidence type="ECO:0000256" key="9">
    <source>
        <dbReference type="HAMAP-Rule" id="MF_00135"/>
    </source>
</evidence>
<dbReference type="RefSeq" id="WP_052550505.1">
    <property type="nucleotide sequence ID" value="NZ_JMCC02000044.1"/>
</dbReference>
<dbReference type="InterPro" id="IPR013785">
    <property type="entry name" value="Aldolase_TIM"/>
</dbReference>
<dbReference type="InterPro" id="IPR011060">
    <property type="entry name" value="RibuloseP-bd_barrel"/>
</dbReference>
<dbReference type="Gene3D" id="3.20.20.70">
    <property type="entry name" value="Aldolase class I"/>
    <property type="match status" value="1"/>
</dbReference>
<dbReference type="SUPFAM" id="SSF51366">
    <property type="entry name" value="Ribulose-phoshate binding barrel"/>
    <property type="match status" value="1"/>
</dbReference>
<evidence type="ECO:0000313" key="12">
    <source>
        <dbReference type="Proteomes" id="UP000031599"/>
    </source>
</evidence>
<name>A0A0C1ZXP7_9BACT</name>
<dbReference type="EMBL" id="JMCC02000044">
    <property type="protein sequence ID" value="KIG15973.1"/>
    <property type="molecule type" value="Genomic_DNA"/>
</dbReference>
<accession>A0A0C1ZXP7</accession>
<comment type="pathway">
    <text evidence="2 9">Amino-acid biosynthesis; L-tryptophan biosynthesis; L-tryptophan from chorismate: step 3/5.</text>
</comment>
<evidence type="ECO:0000313" key="11">
    <source>
        <dbReference type="EMBL" id="KIG15973.1"/>
    </source>
</evidence>
<dbReference type="GO" id="GO:0004640">
    <property type="term" value="F:phosphoribosylanthranilate isomerase activity"/>
    <property type="evidence" value="ECO:0007669"/>
    <property type="project" value="UniProtKB-UniRule"/>
</dbReference>
<comment type="catalytic activity">
    <reaction evidence="1 9">
        <text>N-(5-phospho-beta-D-ribosyl)anthranilate = 1-(2-carboxyphenylamino)-1-deoxy-D-ribulose 5-phosphate</text>
        <dbReference type="Rhea" id="RHEA:21540"/>
        <dbReference type="ChEBI" id="CHEBI:18277"/>
        <dbReference type="ChEBI" id="CHEBI:58613"/>
        <dbReference type="EC" id="5.3.1.24"/>
    </reaction>
</comment>
<keyword evidence="7 9" id="KW-0057">Aromatic amino acid biosynthesis</keyword>
<gene>
    <name evidence="9" type="primary">trpF</name>
    <name evidence="11" type="ORF">DB30_05027</name>
</gene>
<evidence type="ECO:0000256" key="6">
    <source>
        <dbReference type="ARBA" id="ARBA00022822"/>
    </source>
</evidence>
<dbReference type="EC" id="5.3.1.24" evidence="3 9"/>
<keyword evidence="8 9" id="KW-0413">Isomerase</keyword>
<evidence type="ECO:0000256" key="2">
    <source>
        <dbReference type="ARBA" id="ARBA00004664"/>
    </source>
</evidence>
<dbReference type="HAMAP" id="MF_00135">
    <property type="entry name" value="PRAI"/>
    <property type="match status" value="1"/>
</dbReference>
<sequence length="217" mass="22603">MAVGLKICGLTRAEDLRACVELGVDAIGLNLWPSSKRFVDPTAAAELLAAGERDLDQHPAPTRVGVFVDAGLADTERAIASLDLDLLQPHGDAPVQPYAELALRYEIGWIWVIRGTPALERLRVPALAPAWVLLDAAVPGFGGAGRQTDWGWAAEAVAALAPLPVWLAGGITPDNAAQAIPRVQPAGIDVASGAELPGAAGHKQRDAIAALVAACRR</sequence>
<evidence type="ECO:0000256" key="1">
    <source>
        <dbReference type="ARBA" id="ARBA00001164"/>
    </source>
</evidence>
<dbReference type="InterPro" id="IPR044643">
    <property type="entry name" value="TrpF_fam"/>
</dbReference>
<keyword evidence="6 9" id="KW-0822">Tryptophan biosynthesis</keyword>
<reference evidence="11 12" key="1">
    <citation type="submission" date="2014-12" db="EMBL/GenBank/DDBJ databases">
        <title>Genome assembly of Enhygromyxa salina DSM 15201.</title>
        <authorList>
            <person name="Sharma G."/>
            <person name="Subramanian S."/>
        </authorList>
    </citation>
    <scope>NUCLEOTIDE SEQUENCE [LARGE SCALE GENOMIC DNA]</scope>
    <source>
        <strain evidence="11 12">DSM 15201</strain>
    </source>
</reference>
<evidence type="ECO:0000259" key="10">
    <source>
        <dbReference type="Pfam" id="PF00697"/>
    </source>
</evidence>
<dbReference type="PANTHER" id="PTHR42894:SF1">
    <property type="entry name" value="N-(5'-PHOSPHORIBOSYL)ANTHRANILATE ISOMERASE"/>
    <property type="match status" value="1"/>
</dbReference>
<dbReference type="CDD" id="cd00405">
    <property type="entry name" value="PRAI"/>
    <property type="match status" value="1"/>
</dbReference>
<dbReference type="GO" id="GO:0000162">
    <property type="term" value="P:L-tryptophan biosynthetic process"/>
    <property type="evidence" value="ECO:0007669"/>
    <property type="project" value="UniProtKB-UniRule"/>
</dbReference>
<evidence type="ECO:0000256" key="4">
    <source>
        <dbReference type="ARBA" id="ARBA00022272"/>
    </source>
</evidence>
<dbReference type="UniPathway" id="UPA00035">
    <property type="reaction ID" value="UER00042"/>
</dbReference>
<evidence type="ECO:0000256" key="5">
    <source>
        <dbReference type="ARBA" id="ARBA00022605"/>
    </source>
</evidence>
<proteinExistence type="inferred from homology"/>
<dbReference type="Pfam" id="PF00697">
    <property type="entry name" value="PRAI"/>
    <property type="match status" value="1"/>
</dbReference>
<evidence type="ECO:0000256" key="7">
    <source>
        <dbReference type="ARBA" id="ARBA00023141"/>
    </source>
</evidence>
<dbReference type="AlphaFoldDB" id="A0A0C1ZXP7"/>
<dbReference type="Proteomes" id="UP000031599">
    <property type="component" value="Unassembled WGS sequence"/>
</dbReference>
<organism evidence="11 12">
    <name type="scientific">Enhygromyxa salina</name>
    <dbReference type="NCBI Taxonomy" id="215803"/>
    <lineage>
        <taxon>Bacteria</taxon>
        <taxon>Pseudomonadati</taxon>
        <taxon>Myxococcota</taxon>
        <taxon>Polyangia</taxon>
        <taxon>Nannocystales</taxon>
        <taxon>Nannocystaceae</taxon>
        <taxon>Enhygromyxa</taxon>
    </lineage>
</organism>
<feature type="domain" description="N-(5'phosphoribosyl) anthranilate isomerase (PRAI)" evidence="10">
    <location>
        <begin position="5"/>
        <end position="212"/>
    </location>
</feature>